<dbReference type="STRING" id="644358.A0A0C4EF92"/>
<evidence type="ECO:0000313" key="5">
    <source>
        <dbReference type="EnsemblFungi" id="MAPG_11431T0"/>
    </source>
</evidence>
<evidence type="ECO:0000259" key="2">
    <source>
        <dbReference type="Pfam" id="PF24883"/>
    </source>
</evidence>
<organism evidence="5 6">
    <name type="scientific">Magnaporthiopsis poae (strain ATCC 64411 / 73-15)</name>
    <name type="common">Kentucky bluegrass fungus</name>
    <name type="synonym">Magnaporthe poae</name>
    <dbReference type="NCBI Taxonomy" id="644358"/>
    <lineage>
        <taxon>Eukaryota</taxon>
        <taxon>Fungi</taxon>
        <taxon>Dikarya</taxon>
        <taxon>Ascomycota</taxon>
        <taxon>Pezizomycotina</taxon>
        <taxon>Sordariomycetes</taxon>
        <taxon>Sordariomycetidae</taxon>
        <taxon>Magnaporthales</taxon>
        <taxon>Magnaporthaceae</taxon>
        <taxon>Magnaporthiopsis</taxon>
    </lineage>
</organism>
<dbReference type="AlphaFoldDB" id="A0A0C4EF92"/>
<dbReference type="PANTHER" id="PTHR10039:SF5">
    <property type="entry name" value="NACHT DOMAIN-CONTAINING PROTEIN"/>
    <property type="match status" value="1"/>
</dbReference>
<dbReference type="InterPro" id="IPR056693">
    <property type="entry name" value="DUF7791"/>
</dbReference>
<dbReference type="InterPro" id="IPR036770">
    <property type="entry name" value="Ankyrin_rpt-contain_sf"/>
</dbReference>
<keyword evidence="1" id="KW-0677">Repeat</keyword>
<evidence type="ECO:0000313" key="4">
    <source>
        <dbReference type="EMBL" id="KLU92486.1"/>
    </source>
</evidence>
<dbReference type="Pfam" id="PF24883">
    <property type="entry name" value="NPHP3_N"/>
    <property type="match status" value="1"/>
</dbReference>
<dbReference type="VEuPathDB" id="FungiDB:MAPG_11431"/>
<gene>
    <name evidence="4" type="ORF">MAPG_11431</name>
</gene>
<reference evidence="5" key="5">
    <citation type="submission" date="2015-06" db="UniProtKB">
        <authorList>
            <consortium name="EnsemblFungi"/>
        </authorList>
    </citation>
    <scope>IDENTIFICATION</scope>
    <source>
        <strain evidence="5">ATCC 64411</strain>
    </source>
</reference>
<feature type="domain" description="DUF7791" evidence="3">
    <location>
        <begin position="533"/>
        <end position="670"/>
    </location>
</feature>
<dbReference type="EMBL" id="ADBL01002818">
    <property type="status" value="NOT_ANNOTATED_CDS"/>
    <property type="molecule type" value="Genomic_DNA"/>
</dbReference>
<reference evidence="4" key="3">
    <citation type="submission" date="2011-03" db="EMBL/GenBank/DDBJ databases">
        <title>Annotation of Magnaporthe poae ATCC 64411.</title>
        <authorList>
            <person name="Ma L.-J."/>
            <person name="Dead R."/>
            <person name="Young S.K."/>
            <person name="Zeng Q."/>
            <person name="Gargeya S."/>
            <person name="Fitzgerald M."/>
            <person name="Haas B."/>
            <person name="Abouelleil A."/>
            <person name="Alvarado L."/>
            <person name="Arachchi H.M."/>
            <person name="Berlin A."/>
            <person name="Brown A."/>
            <person name="Chapman S.B."/>
            <person name="Chen Z."/>
            <person name="Dunbar C."/>
            <person name="Freedman E."/>
            <person name="Gearin G."/>
            <person name="Gellesch M."/>
            <person name="Goldberg J."/>
            <person name="Griggs A."/>
            <person name="Gujja S."/>
            <person name="Heiman D."/>
            <person name="Howarth C."/>
            <person name="Larson L."/>
            <person name="Lui A."/>
            <person name="MacDonald P.J.P."/>
            <person name="Mehta T."/>
            <person name="Montmayeur A."/>
            <person name="Murphy C."/>
            <person name="Neiman D."/>
            <person name="Pearson M."/>
            <person name="Priest M."/>
            <person name="Roberts A."/>
            <person name="Saif S."/>
            <person name="Shea T."/>
            <person name="Shenoy N."/>
            <person name="Sisk P."/>
            <person name="Stolte C."/>
            <person name="Sykes S."/>
            <person name="Yandava C."/>
            <person name="Wortman J."/>
            <person name="Nusbaum C."/>
            <person name="Birren B."/>
        </authorList>
    </citation>
    <scope>NUCLEOTIDE SEQUENCE</scope>
    <source>
        <strain evidence="4">ATCC 64411</strain>
    </source>
</reference>
<dbReference type="Pfam" id="PF25053">
    <property type="entry name" value="DUF7791"/>
    <property type="match status" value="1"/>
</dbReference>
<proteinExistence type="predicted"/>
<dbReference type="EMBL" id="GL876981">
    <property type="protein sequence ID" value="KLU92486.1"/>
    <property type="molecule type" value="Genomic_DNA"/>
</dbReference>
<dbReference type="eggNOG" id="ENOG502SHWY">
    <property type="taxonomic scope" value="Eukaryota"/>
</dbReference>
<keyword evidence="6" id="KW-1185">Reference proteome</keyword>
<sequence length="935" mass="107836">MADPATIIGLTSSVITFIDFGVKVVHLARSVRGAHGAAPEVHELDIIAEEIRVLSDGVLRRRSTASLSADEDRMVSIATECKKLAVELRALLANLTVREEAWSRKVEIGRVLFQTMKRKGDIECIWKRLNMLDSRLRQSVSQSLQIEQGSAIFTELKALGQLQRDFGIRCDDRLDTIQRQIMELVDQTRQAPQQEEASRLAQLIPLKEMLAAFEEERALRRHQLALVKSLYFPDIRRRWNQVSQADDLTNAWLFDPSKTGFRQWLESGRGIFWITGKAGSGKSTLMKFASEHPETVKALARWAHPAKPCYPSFFFWNQGFEMQKSQTGLLQSLVYHILRSHPSVIPHVCSDRLSHERWEIEELKDTLRKILSLPESSFPVKFCFFIDGLDEYNGDEEELVRVLAILEDAAYDHVKLCVSTRPRELFDKVYQSRRQPPLEIQEFTKDDMKTYVRARLEENDRFRQLQIASRPACDRLLREIADQAQGVWLWVNLVTRDLVHAVNRSENIQMLQKILRGFPRDLEAYFAHIIGNVKPNFKEEMAQIFLITVEELQPLPLFAFSLLDREKKDPNYAISAVTRPLRDIEIEQADEVWKSRMHNRCGDLLVVHDGEHPVIHRHAVDFLHRTVRDFLRDCYHEELQGQLPAGSDFNPLLSLCRMMLFLLKTIDQVELRDPLSITRHIMIVDELLYYAHEAEKRDLSPEPAQALVDVLDEMDKTNCQHAAAIRNHWTHMRDLPTTRGYDEYREGGHCNFLALAVQARLVKYVGTKLRSDPKRMRKAGRPLLDYALRPKRVTSILMPYHSQREESSVDIDMVRLLLEHGADPNQKVYLNDGRTVWVLFLLSCYETVRRDEPSALLRTAWRRVSEVLITNGADLGAWVESVDSHKGRLVPALTVPAILEILFGGDEAQRLRSLANGPKAGLRAHWYSNWLPSWR</sequence>
<dbReference type="InterPro" id="IPR056884">
    <property type="entry name" value="NPHP3-like_N"/>
</dbReference>
<dbReference type="Proteomes" id="UP000011715">
    <property type="component" value="Unassembled WGS sequence"/>
</dbReference>
<dbReference type="OMA" id="NHWTHAR"/>
<evidence type="ECO:0000313" key="6">
    <source>
        <dbReference type="Proteomes" id="UP000011715"/>
    </source>
</evidence>
<dbReference type="OrthoDB" id="443402at2759"/>
<reference evidence="4" key="2">
    <citation type="submission" date="2010-05" db="EMBL/GenBank/DDBJ databases">
        <title>The Genome Sequence of Magnaporthe poae strain ATCC 64411.</title>
        <authorList>
            <consortium name="The Broad Institute Genome Sequencing Platform"/>
            <consortium name="Broad Institute Genome Sequencing Center for Infectious Disease"/>
            <person name="Ma L.-J."/>
            <person name="Dead R."/>
            <person name="Young S."/>
            <person name="Zeng Q."/>
            <person name="Koehrsen M."/>
            <person name="Alvarado L."/>
            <person name="Berlin A."/>
            <person name="Chapman S.B."/>
            <person name="Chen Z."/>
            <person name="Freedman E."/>
            <person name="Gellesch M."/>
            <person name="Goldberg J."/>
            <person name="Griggs A."/>
            <person name="Gujja S."/>
            <person name="Heilman E.R."/>
            <person name="Heiman D."/>
            <person name="Hepburn T."/>
            <person name="Howarth C."/>
            <person name="Jen D."/>
            <person name="Larson L."/>
            <person name="Mehta T."/>
            <person name="Neiman D."/>
            <person name="Pearson M."/>
            <person name="Roberts A."/>
            <person name="Saif S."/>
            <person name="Shea T."/>
            <person name="Shenoy N."/>
            <person name="Sisk P."/>
            <person name="Stolte C."/>
            <person name="Sykes S."/>
            <person name="Walk T."/>
            <person name="White J."/>
            <person name="Yandava C."/>
            <person name="Haas B."/>
            <person name="Nusbaum C."/>
            <person name="Birren B."/>
        </authorList>
    </citation>
    <scope>NUCLEOTIDE SEQUENCE</scope>
    <source>
        <strain evidence="4">ATCC 64411</strain>
    </source>
</reference>
<evidence type="ECO:0000256" key="1">
    <source>
        <dbReference type="ARBA" id="ARBA00022737"/>
    </source>
</evidence>
<dbReference type="InterPro" id="IPR027417">
    <property type="entry name" value="P-loop_NTPase"/>
</dbReference>
<name>A0A0C4EF92_MAGP6</name>
<reference evidence="5" key="4">
    <citation type="journal article" date="2015" name="G3 (Bethesda)">
        <title>Genome sequences of three phytopathogenic species of the Magnaporthaceae family of fungi.</title>
        <authorList>
            <person name="Okagaki L.H."/>
            <person name="Nunes C.C."/>
            <person name="Sailsbery J."/>
            <person name="Clay B."/>
            <person name="Brown D."/>
            <person name="John T."/>
            <person name="Oh Y."/>
            <person name="Young N."/>
            <person name="Fitzgerald M."/>
            <person name="Haas B.J."/>
            <person name="Zeng Q."/>
            <person name="Young S."/>
            <person name="Adiconis X."/>
            <person name="Fan L."/>
            <person name="Levin J.Z."/>
            <person name="Mitchell T.K."/>
            <person name="Okubara P.A."/>
            <person name="Farman M.L."/>
            <person name="Kohn L.M."/>
            <person name="Birren B."/>
            <person name="Ma L.-J."/>
            <person name="Dean R.A."/>
        </authorList>
    </citation>
    <scope>NUCLEOTIDE SEQUENCE</scope>
    <source>
        <strain evidence="5">ATCC 64411 / 73-15</strain>
    </source>
</reference>
<dbReference type="SUPFAM" id="SSF52540">
    <property type="entry name" value="P-loop containing nucleoside triphosphate hydrolases"/>
    <property type="match status" value="1"/>
</dbReference>
<reference evidence="6" key="1">
    <citation type="submission" date="2010-05" db="EMBL/GenBank/DDBJ databases">
        <title>The genome sequence of Magnaporthe poae strain ATCC 64411.</title>
        <authorList>
            <person name="Ma L.-J."/>
            <person name="Dead R."/>
            <person name="Young S."/>
            <person name="Zeng Q."/>
            <person name="Koehrsen M."/>
            <person name="Alvarado L."/>
            <person name="Berlin A."/>
            <person name="Chapman S.B."/>
            <person name="Chen Z."/>
            <person name="Freedman E."/>
            <person name="Gellesch M."/>
            <person name="Goldberg J."/>
            <person name="Griggs A."/>
            <person name="Gujja S."/>
            <person name="Heilman E.R."/>
            <person name="Heiman D."/>
            <person name="Hepburn T."/>
            <person name="Howarth C."/>
            <person name="Jen D."/>
            <person name="Larson L."/>
            <person name="Mehta T."/>
            <person name="Neiman D."/>
            <person name="Pearson M."/>
            <person name="Roberts A."/>
            <person name="Saif S."/>
            <person name="Shea T."/>
            <person name="Shenoy N."/>
            <person name="Sisk P."/>
            <person name="Stolte C."/>
            <person name="Sykes S."/>
            <person name="Walk T."/>
            <person name="White J."/>
            <person name="Yandava C."/>
            <person name="Haas B."/>
            <person name="Nusbaum C."/>
            <person name="Birren B."/>
        </authorList>
    </citation>
    <scope>NUCLEOTIDE SEQUENCE [LARGE SCALE GENOMIC DNA]</scope>
    <source>
        <strain evidence="6">ATCC 64411 / 73-15</strain>
    </source>
</reference>
<evidence type="ECO:0000259" key="3">
    <source>
        <dbReference type="Pfam" id="PF25053"/>
    </source>
</evidence>
<dbReference type="PANTHER" id="PTHR10039">
    <property type="entry name" value="AMELOGENIN"/>
    <property type="match status" value="1"/>
</dbReference>
<dbReference type="EnsemblFungi" id="MAPG_11431T0">
    <property type="protein sequence ID" value="MAPG_11431T0"/>
    <property type="gene ID" value="MAPG_11431"/>
</dbReference>
<feature type="domain" description="Nephrocystin 3-like N-terminal" evidence="2">
    <location>
        <begin position="250"/>
        <end position="421"/>
    </location>
</feature>
<dbReference type="Gene3D" id="1.25.40.20">
    <property type="entry name" value="Ankyrin repeat-containing domain"/>
    <property type="match status" value="1"/>
</dbReference>
<accession>A0A0C4EF92</accession>
<dbReference type="Gene3D" id="3.40.50.300">
    <property type="entry name" value="P-loop containing nucleotide triphosphate hydrolases"/>
    <property type="match status" value="1"/>
</dbReference>
<protein>
    <submittedName>
        <fullName evidence="4 5">Uncharacterized protein</fullName>
    </submittedName>
</protein>